<dbReference type="AlphaFoldDB" id="A0A4U1HGP1"/>
<comment type="caution">
    <text evidence="1">The sequence shown here is derived from an EMBL/GenBank/DDBJ whole genome shotgun (WGS) entry which is preliminary data.</text>
</comment>
<reference evidence="1 2" key="1">
    <citation type="submission" date="2019-04" db="EMBL/GenBank/DDBJ databases">
        <title>Trinickia sp. 7GSK02, isolated from subtropical forest soil.</title>
        <authorList>
            <person name="Gao Z.-H."/>
            <person name="Qiu L.-H."/>
        </authorList>
    </citation>
    <scope>NUCLEOTIDE SEQUENCE [LARGE SCALE GENOMIC DNA]</scope>
    <source>
        <strain evidence="1 2">7GSK02</strain>
    </source>
</reference>
<dbReference type="Proteomes" id="UP000305539">
    <property type="component" value="Unassembled WGS sequence"/>
</dbReference>
<name>A0A4U1HGP1_9BURK</name>
<keyword evidence="2" id="KW-1185">Reference proteome</keyword>
<accession>A0A4U1HGP1</accession>
<sequence>MSRPGSRLPKSPALAGAVRSTATTAPLSSTVSATRPLTTSASGISLIRNRGTSTFLPGDQFFHLNATAKRAYHEYPGKKEATGHIQPKDLCDVNAVRNLYALRGLDWKPWWSAVFERNPMYKCEEVWEQQFDGDFRLTNPNTRLDEIYGVTQTVGSRLFWAIYALLGYLPNSWRPGYTILTGEDIVRALDEHKAIVVSVRNMALPTSKYVSHHTFTPFDYLRTPDGVLIYSIDGDDTTKIAERIKKYAFARGINPADLDHQTIVKIIGDASALVRVDRADVLAANICRPILAVNSSAISPLSSSSSIVPPSSSSYQV</sequence>
<dbReference type="RefSeq" id="WP_136898617.1">
    <property type="nucleotide sequence ID" value="NZ_SWJE01000021.1"/>
</dbReference>
<evidence type="ECO:0000313" key="2">
    <source>
        <dbReference type="Proteomes" id="UP000305539"/>
    </source>
</evidence>
<dbReference type="EMBL" id="SWJE01000021">
    <property type="protein sequence ID" value="TKC80181.1"/>
    <property type="molecule type" value="Genomic_DNA"/>
</dbReference>
<protein>
    <submittedName>
        <fullName evidence="1">Uncharacterized protein</fullName>
    </submittedName>
</protein>
<proteinExistence type="predicted"/>
<gene>
    <name evidence="1" type="ORF">FAZ69_29445</name>
</gene>
<organism evidence="1 2">
    <name type="scientific">Trinickia terrae</name>
    <dbReference type="NCBI Taxonomy" id="2571161"/>
    <lineage>
        <taxon>Bacteria</taxon>
        <taxon>Pseudomonadati</taxon>
        <taxon>Pseudomonadota</taxon>
        <taxon>Betaproteobacteria</taxon>
        <taxon>Burkholderiales</taxon>
        <taxon>Burkholderiaceae</taxon>
        <taxon>Trinickia</taxon>
    </lineage>
</organism>
<evidence type="ECO:0000313" key="1">
    <source>
        <dbReference type="EMBL" id="TKC80181.1"/>
    </source>
</evidence>